<dbReference type="InterPro" id="IPR026444">
    <property type="entry name" value="Secre_tail"/>
</dbReference>
<evidence type="ECO:0000313" key="3">
    <source>
        <dbReference type="Proteomes" id="UP000235826"/>
    </source>
</evidence>
<organism evidence="2 3">
    <name type="scientific">Flavivirga eckloniae</name>
    <dbReference type="NCBI Taxonomy" id="1803846"/>
    <lineage>
        <taxon>Bacteria</taxon>
        <taxon>Pseudomonadati</taxon>
        <taxon>Bacteroidota</taxon>
        <taxon>Flavobacteriia</taxon>
        <taxon>Flavobacteriales</taxon>
        <taxon>Flavobacteriaceae</taxon>
        <taxon>Flavivirga</taxon>
    </lineage>
</organism>
<dbReference type="NCBIfam" id="TIGR04183">
    <property type="entry name" value="Por_Secre_tail"/>
    <property type="match status" value="1"/>
</dbReference>
<dbReference type="EMBL" id="CP025791">
    <property type="protein sequence ID" value="AUP79185.1"/>
    <property type="molecule type" value="Genomic_DNA"/>
</dbReference>
<dbReference type="AlphaFoldDB" id="A0A2K9PQ66"/>
<keyword evidence="1" id="KW-0732">Signal</keyword>
<reference evidence="2 3" key="1">
    <citation type="submission" date="2018-01" db="EMBL/GenBank/DDBJ databases">
        <title>Complete genome sequence of Flavivirga eckloniae ECD14 isolated from seaweed Ecklonia cava.</title>
        <authorList>
            <person name="Lee J.H."/>
            <person name="Baik K.S."/>
            <person name="Seong C.N."/>
        </authorList>
    </citation>
    <scope>NUCLEOTIDE SEQUENCE [LARGE SCALE GENOMIC DNA]</scope>
    <source>
        <strain evidence="2 3">ECD14</strain>
    </source>
</reference>
<evidence type="ECO:0008006" key="4">
    <source>
        <dbReference type="Google" id="ProtNLM"/>
    </source>
</evidence>
<protein>
    <recommendedName>
        <fullName evidence="4">Secretion system C-terminal sorting domain-containing protein</fullName>
    </recommendedName>
</protein>
<evidence type="ECO:0000256" key="1">
    <source>
        <dbReference type="ARBA" id="ARBA00022729"/>
    </source>
</evidence>
<sequence>MKRITLFKSLAFLVMCLCVIPFGFGQTILTAGDIAITGFNSDNPDQFSFVLLTDVTNSTTINFTDNGWLSTSSFRAGEGTITWTATSDLPCGIEIIITDNSPFSASIGNVTDSPSFQLSTSGDQILAYQGLASSPTFIFAVNFEGVGWSDATNSNDTALPTGLTDGINALDVGETDNGIYDCSVTSNFSAVLTATSTNTNWNISGSILTIGSCFYSCTTCSGGIVTWDGAWSGTPDLTTQVIIDADYNTGNGGSEISFSACSLKVNNGFTLNIADNTYIEVQNDITVDPGTGSSIVVQPNGSVVQVDDSASVTVTNNGTITVTKRTAPANAWYEYTYWSSPVSGADIANGLTEAQVDRRFVFDAQSFLDAETETNNDNVPIPGYDDIDDNGDAWQSVSSSTIMTPGVGYASTHDRLIFNSSPASQFIYDFVGPFNNGIITVPIYRNDSESGDKNLNFIGNPYPSAISVNSFFAANSDIDGAIYIWSHNTPPSAVANGNEQINFSDLDYAVINGLTETQGGDPITPNRFIPSGQGFFVTYSDAAIPISTTGDISQGQVVFNNSMRMADGTSNSQFFKNSDTKKDNPTSVNNILWIDLTSSLGAFNQIAIGYADGATDGDDGLYYDATKTISYMTTSAIYSLISDTNVNKKFTIQGKDVTSLTTDEIIPLGFYTSKPSDTEYKFSMPKYQGEFLSNNTVYLKDNLLNKLHDLSASDYTFTSEIGEFNDRFEIVFNVTALSTNDDLLAENTLNIITLNNGYVRFSTSNNLSIKTVTVYDALGRALYNFKGQNSSETYRLSNLGSSIYIAEVTLSNGVVVTKKAIKK</sequence>
<proteinExistence type="predicted"/>
<dbReference type="KEGG" id="fek:C1H87_10910"/>
<accession>A0A2K9PQ66</accession>
<keyword evidence="3" id="KW-1185">Reference proteome</keyword>
<dbReference type="Proteomes" id="UP000235826">
    <property type="component" value="Chromosome"/>
</dbReference>
<name>A0A2K9PQ66_9FLAO</name>
<dbReference type="RefSeq" id="WP_102755840.1">
    <property type="nucleotide sequence ID" value="NZ_CP025791.1"/>
</dbReference>
<dbReference type="OrthoDB" id="1652165at2"/>
<evidence type="ECO:0000313" key="2">
    <source>
        <dbReference type="EMBL" id="AUP79185.1"/>
    </source>
</evidence>
<gene>
    <name evidence="2" type="ORF">C1H87_10910</name>
</gene>